<reference evidence="1 2" key="1">
    <citation type="submission" date="2022-02" db="EMBL/GenBank/DDBJ databases">
        <title>Shinella B3.7 sp. nov., isolated from Sediment (Zhairuo Island).</title>
        <authorList>
            <person name="Chen G."/>
        </authorList>
    </citation>
    <scope>NUCLEOTIDE SEQUENCE [LARGE SCALE GENOMIC DNA]</scope>
    <source>
        <strain evidence="1 2">B3.7</strain>
        <plasmid evidence="1">unnamed</plasmid>
    </source>
</reference>
<dbReference type="Proteomes" id="UP001201844">
    <property type="component" value="Unassembled WGS sequence"/>
</dbReference>
<accession>A0ABT0CR66</accession>
<dbReference type="RefSeq" id="WP_241603783.1">
    <property type="nucleotide sequence ID" value="NZ_JAKVIN010000008.1"/>
</dbReference>
<proteinExistence type="predicted"/>
<sequence length="70" mass="7872">MFARVQIFLGAQDLEDQRYVSQLLGDRKGVTADNFFSTGATLFDQKCWFPRRTEPAVGEPFGLDQRGASN</sequence>
<keyword evidence="2" id="KW-1185">Reference proteome</keyword>
<dbReference type="EMBL" id="JAKVIN010000008">
    <property type="protein sequence ID" value="MCJ8151078.1"/>
    <property type="molecule type" value="Genomic_DNA"/>
</dbReference>
<protein>
    <submittedName>
        <fullName evidence="1">Uncharacterized protein</fullName>
    </submittedName>
</protein>
<name>A0ABT0CR66_9HYPH</name>
<gene>
    <name evidence="1" type="ORF">MKI86_18180</name>
</gene>
<evidence type="ECO:0000313" key="1">
    <source>
        <dbReference type="EMBL" id="MCJ8151078.1"/>
    </source>
</evidence>
<evidence type="ECO:0000313" key="2">
    <source>
        <dbReference type="Proteomes" id="UP001201844"/>
    </source>
</evidence>
<geneLocation type="plasmid" evidence="1">
    <name>unnamed</name>
</geneLocation>
<keyword evidence="1" id="KW-0614">Plasmid</keyword>
<organism evidence="1 2">
    <name type="scientific">Shinella sedimenti</name>
    <dbReference type="NCBI Taxonomy" id="2919913"/>
    <lineage>
        <taxon>Bacteria</taxon>
        <taxon>Pseudomonadati</taxon>
        <taxon>Pseudomonadota</taxon>
        <taxon>Alphaproteobacteria</taxon>
        <taxon>Hyphomicrobiales</taxon>
        <taxon>Rhizobiaceae</taxon>
        <taxon>Shinella</taxon>
    </lineage>
</organism>
<comment type="caution">
    <text evidence="1">The sequence shown here is derived from an EMBL/GenBank/DDBJ whole genome shotgun (WGS) entry which is preliminary data.</text>
</comment>